<dbReference type="InterPro" id="IPR007863">
    <property type="entry name" value="Peptidase_M16_C"/>
</dbReference>
<gene>
    <name evidence="4" type="ORF">OMP44_12975</name>
</gene>
<organism evidence="4 5">
    <name type="scientific">Pseudomonas flavocrustae</name>
    <dbReference type="NCBI Taxonomy" id="2991719"/>
    <lineage>
        <taxon>Bacteria</taxon>
        <taxon>Pseudomonadati</taxon>
        <taxon>Pseudomonadota</taxon>
        <taxon>Gammaproteobacteria</taxon>
        <taxon>Pseudomonadales</taxon>
        <taxon>Pseudomonadaceae</taxon>
        <taxon>Pseudomonas</taxon>
    </lineage>
</organism>
<name>A0ABT6IH21_9PSED</name>
<dbReference type="Proteomes" id="UP001157461">
    <property type="component" value="Unassembled WGS sequence"/>
</dbReference>
<comment type="caution">
    <text evidence="4">The sequence shown here is derived from an EMBL/GenBank/DDBJ whole genome shotgun (WGS) entry which is preliminary data.</text>
</comment>
<reference evidence="4 5" key="1">
    <citation type="submission" date="2022-10" db="EMBL/GenBank/DDBJ databases">
        <title>A novel Pseudomonas species, isolated from Passiflora incarnata leaves.</title>
        <authorList>
            <person name="Cueva-Yesquen L.G."/>
            <person name="Fantinatti-Garboggini F."/>
        </authorList>
    </citation>
    <scope>NUCLEOTIDE SEQUENCE [LARGE SCALE GENOMIC DNA]</scope>
    <source>
        <strain evidence="4 5">CBMAI 2609</strain>
    </source>
</reference>
<dbReference type="InterPro" id="IPR011765">
    <property type="entry name" value="Pept_M16_N"/>
</dbReference>
<feature type="domain" description="Peptidase M16 N-terminal" evidence="2">
    <location>
        <begin position="72"/>
        <end position="203"/>
    </location>
</feature>
<dbReference type="PANTHER" id="PTHR11851:SF224">
    <property type="entry name" value="PROCESSING PROTEASE"/>
    <property type="match status" value="1"/>
</dbReference>
<feature type="region of interest" description="Disordered" evidence="1">
    <location>
        <begin position="459"/>
        <end position="479"/>
    </location>
</feature>
<dbReference type="EMBL" id="JAPDIQ010000005">
    <property type="protein sequence ID" value="MDH4763810.1"/>
    <property type="molecule type" value="Genomic_DNA"/>
</dbReference>
<evidence type="ECO:0000259" key="2">
    <source>
        <dbReference type="Pfam" id="PF00675"/>
    </source>
</evidence>
<dbReference type="RefSeq" id="WP_280308690.1">
    <property type="nucleotide sequence ID" value="NZ_JAPDIQ010000005.1"/>
</dbReference>
<dbReference type="PANTHER" id="PTHR11851">
    <property type="entry name" value="METALLOPROTEASE"/>
    <property type="match status" value="1"/>
</dbReference>
<dbReference type="PROSITE" id="PS51257">
    <property type="entry name" value="PROKAR_LIPOPROTEIN"/>
    <property type="match status" value="1"/>
</dbReference>
<keyword evidence="5" id="KW-1185">Reference proteome</keyword>
<evidence type="ECO:0000313" key="5">
    <source>
        <dbReference type="Proteomes" id="UP001157461"/>
    </source>
</evidence>
<dbReference type="Gene3D" id="3.30.830.10">
    <property type="entry name" value="Metalloenzyme, LuxS/M16 peptidase-like"/>
    <property type="match status" value="2"/>
</dbReference>
<dbReference type="SUPFAM" id="SSF63411">
    <property type="entry name" value="LuxS/MPP-like metallohydrolase"/>
    <property type="match status" value="2"/>
</dbReference>
<dbReference type="InterPro" id="IPR050361">
    <property type="entry name" value="MPP/UQCRC_Complex"/>
</dbReference>
<evidence type="ECO:0000313" key="4">
    <source>
        <dbReference type="EMBL" id="MDH4763810.1"/>
    </source>
</evidence>
<feature type="domain" description="Peptidase M16 C-terminal" evidence="3">
    <location>
        <begin position="214"/>
        <end position="388"/>
    </location>
</feature>
<evidence type="ECO:0000259" key="3">
    <source>
        <dbReference type="Pfam" id="PF05193"/>
    </source>
</evidence>
<protein>
    <submittedName>
        <fullName evidence="4">Insulinase family protein</fullName>
    </submittedName>
</protein>
<accession>A0ABT6IH21</accession>
<dbReference type="InterPro" id="IPR011249">
    <property type="entry name" value="Metalloenz_LuxS/M16"/>
</dbReference>
<evidence type="ECO:0000256" key="1">
    <source>
        <dbReference type="SAM" id="MobiDB-lite"/>
    </source>
</evidence>
<dbReference type="Pfam" id="PF00675">
    <property type="entry name" value="Peptidase_M16"/>
    <property type="match status" value="1"/>
</dbReference>
<sequence length="479" mass="50985">MKPLFWLSLCLLAGCQSPTPVGDLARAYPAVDSLRTLKDAPPLGRQLDIQRWRTAEGAQVLFVPAPELPMFDVRLIFAAGSSQDGATPGLAMLTNGLLNEGTPGRDAGAIADGFERLGADFSNGAYRDQAVVGLRTLADPAHSEPALALLAEVVGRPAFPTEAIQRIRDQLLTLIAASRREPASLAGEALQERLYGNHPYAHSPRGTAAGVTPLDAASLRAFHARAYAAGNAVIALTGDLDRTRAEQIAARLSRALPRGPALPPLPVPAPAAPAVVQLEVPAQQTRLLLGQLGITRRDPDYAALFVGNQILGGGGFGSRLMTELRERRGLAYGVSSGFTPMRQPGPFTIGLQTRAELGDATLALVRELLRDYLAQGPTQAELDRAKRQIEGSFPLANASNGAIVAQLGNIGFYDLPSSYLDDFLQQVCRLTVEQVHAALQRHLDPERFVVVSAGPRVAQQPLPPPRPLPNLPPSGVPEH</sequence>
<feature type="compositionally biased region" description="Pro residues" evidence="1">
    <location>
        <begin position="461"/>
        <end position="479"/>
    </location>
</feature>
<dbReference type="Pfam" id="PF05193">
    <property type="entry name" value="Peptidase_M16_C"/>
    <property type="match status" value="1"/>
</dbReference>
<proteinExistence type="predicted"/>